<evidence type="ECO:0000313" key="3">
    <source>
        <dbReference type="EMBL" id="KAA6328909.1"/>
    </source>
</evidence>
<dbReference type="SUPFAM" id="SSF52540">
    <property type="entry name" value="P-loop containing nucleoside triphosphate hydrolases"/>
    <property type="match status" value="1"/>
</dbReference>
<dbReference type="InterPro" id="IPR025420">
    <property type="entry name" value="DUF4143"/>
</dbReference>
<gene>
    <name evidence="3" type="ORF">EZS27_022237</name>
</gene>
<dbReference type="PANTHER" id="PTHR33295">
    <property type="entry name" value="ATPASE"/>
    <property type="match status" value="1"/>
</dbReference>
<evidence type="ECO:0008006" key="4">
    <source>
        <dbReference type="Google" id="ProtNLM"/>
    </source>
</evidence>
<comment type="caution">
    <text evidence="3">The sequence shown here is derived from an EMBL/GenBank/DDBJ whole genome shotgun (WGS) entry which is preliminary data.</text>
</comment>
<dbReference type="InterPro" id="IPR041682">
    <property type="entry name" value="AAA_14"/>
</dbReference>
<evidence type="ECO:0000259" key="2">
    <source>
        <dbReference type="Pfam" id="PF13635"/>
    </source>
</evidence>
<feature type="domain" description="AAA" evidence="1">
    <location>
        <begin position="2"/>
        <end position="135"/>
    </location>
</feature>
<dbReference type="EMBL" id="SNRY01001734">
    <property type="protein sequence ID" value="KAA6328909.1"/>
    <property type="molecule type" value="Genomic_DNA"/>
</dbReference>
<protein>
    <recommendedName>
        <fullName evidence="4">ATPase</fullName>
    </recommendedName>
</protein>
<dbReference type="InterPro" id="IPR027417">
    <property type="entry name" value="P-loop_NTPase"/>
</dbReference>
<dbReference type="Pfam" id="PF13635">
    <property type="entry name" value="DUF4143"/>
    <property type="match status" value="1"/>
</dbReference>
<reference evidence="3" key="1">
    <citation type="submission" date="2019-03" db="EMBL/GenBank/DDBJ databases">
        <title>Single cell metagenomics reveals metabolic interactions within the superorganism composed of flagellate Streblomastix strix and complex community of Bacteroidetes bacteria on its surface.</title>
        <authorList>
            <person name="Treitli S.C."/>
            <person name="Kolisko M."/>
            <person name="Husnik F."/>
            <person name="Keeling P."/>
            <person name="Hampl V."/>
        </authorList>
    </citation>
    <scope>NUCLEOTIDE SEQUENCE</scope>
    <source>
        <strain evidence="3">STM</strain>
    </source>
</reference>
<accession>A0A5J4R5G4</accession>
<dbReference type="AlphaFoldDB" id="A0A5J4R5G4"/>
<sequence>MPLIVNGARQVGKSYILQEFGKQEFDNYIIVNLETDKALAEKFEENITPMAIIQYLESAHSQRIIPDKTFVILDEIQACERALTSLKYFCEQAPEYHIVAAGSLLGVAINRQKYSFPVGKINEMTLFPMDFEEFLWALDRENFANLIREHYESNEPLDVHSIAIDFYNKYLIVGGMPAAIKEFINTNSFVAVADIQNRILNEYIADMAKYAEPSTSIKIRACYESIPAQLAKENHKFQYSVVQKGGSATIFGESIEWLKYAGVVLKCQKTTHGTMPIKVYVDLSDFKLYMSDVGMLTMQSGVVAQVILSPLETENSFIGAIAENYVAQAFAANLTPLLYWKNDNTAEVDFVIQKGVDVIPVEVKAGVRVHSKSMGVFMTKYKCPYGIRISKKNFGFENGIKLVPLYAAFCI</sequence>
<name>A0A5J4R5G4_9ZZZZ</name>
<dbReference type="PANTHER" id="PTHR33295:SF7">
    <property type="entry name" value="ATPASE"/>
    <property type="match status" value="1"/>
</dbReference>
<proteinExistence type="predicted"/>
<organism evidence="3">
    <name type="scientific">termite gut metagenome</name>
    <dbReference type="NCBI Taxonomy" id="433724"/>
    <lineage>
        <taxon>unclassified sequences</taxon>
        <taxon>metagenomes</taxon>
        <taxon>organismal metagenomes</taxon>
    </lineage>
</organism>
<feature type="domain" description="DUF4143" evidence="2">
    <location>
        <begin position="206"/>
        <end position="366"/>
    </location>
</feature>
<dbReference type="Pfam" id="PF13173">
    <property type="entry name" value="AAA_14"/>
    <property type="match status" value="1"/>
</dbReference>
<evidence type="ECO:0000259" key="1">
    <source>
        <dbReference type="Pfam" id="PF13173"/>
    </source>
</evidence>